<evidence type="ECO:0000313" key="6">
    <source>
        <dbReference type="Proteomes" id="UP000752171"/>
    </source>
</evidence>
<dbReference type="FunFam" id="3.40.50.300:FF:000366">
    <property type="entry name" value="GTPase, IMAP family member 2"/>
    <property type="match status" value="2"/>
</dbReference>
<dbReference type="InterPro" id="IPR006703">
    <property type="entry name" value="G_AIG1"/>
</dbReference>
<dbReference type="PANTHER" id="PTHR10903:SF170">
    <property type="entry name" value="GTPASE IMAP FAMILY MEMBER 7"/>
    <property type="match status" value="1"/>
</dbReference>
<feature type="domain" description="AIG1-type G" evidence="4">
    <location>
        <begin position="7"/>
        <end position="208"/>
    </location>
</feature>
<feature type="domain" description="AIG1-type G" evidence="4">
    <location>
        <begin position="221"/>
        <end position="420"/>
    </location>
</feature>
<dbReference type="Pfam" id="PF04548">
    <property type="entry name" value="AIG1"/>
    <property type="match status" value="2"/>
</dbReference>
<dbReference type="GO" id="GO:0005525">
    <property type="term" value="F:GTP binding"/>
    <property type="evidence" value="ECO:0007669"/>
    <property type="project" value="UniProtKB-KW"/>
</dbReference>
<accession>A0A8T2KPX4</accession>
<evidence type="ECO:0000259" key="4">
    <source>
        <dbReference type="PROSITE" id="PS51720"/>
    </source>
</evidence>
<sequence>FAGIRLCSDLRIVLVGKTGSGKSATGNTILGEKAFHEEASPVSVTRQCETGRGRIVGRNVKVIDTPGLFDTSMSNEELQKELEKCVRMSVPGPHVFLLVIRLGRHTGEERNAVKWIEQNFGEDALCHTIVLFTHVDQIEDKTLEAFISQSNDLLRLTNKCGERHLGFNNCATDTEKNNQVRVLLEMIYAMIEMNGGGHYTNEMFTLHYITLHLADAFDRELSDLRIVLLGKTGSGKSASGNTILRKTAFEKDASQASVTQHCEMGSTRVGGRLITVIDTPGILETSMTTEQLKEELEKCVRMSVPGPHVFLLLIRLGRYTEEERNAVKWIQENFGVDALMYTIVLFTHVDQVKAKTVDAFIKESRDLIRLINSCGGRYHALDNTSTKNSAQVTKLLEKMSALLRRNGGRYYSNAMYKQAQRTIKEEEEEERRRKQEEEKNFSFVSWISKILEDPMQFFTDQGVLAVTGANLSTVATGMWSGTVIFLQMLIKTMVCLTKSVINCTKKNKQQ</sequence>
<comment type="caution">
    <text evidence="5">The sequence shown here is derived from an EMBL/GenBank/DDBJ whole genome shotgun (WGS) entry which is preliminary data.</text>
</comment>
<dbReference type="PANTHER" id="PTHR10903">
    <property type="entry name" value="GTPASE, IMAP FAMILY MEMBER-RELATED"/>
    <property type="match status" value="1"/>
</dbReference>
<dbReference type="SUPFAM" id="SSF52540">
    <property type="entry name" value="P-loop containing nucleoside triphosphate hydrolases"/>
    <property type="match status" value="2"/>
</dbReference>
<dbReference type="Proteomes" id="UP000752171">
    <property type="component" value="Unassembled WGS sequence"/>
</dbReference>
<keyword evidence="2" id="KW-0547">Nucleotide-binding</keyword>
<dbReference type="EMBL" id="JAICCE010000025">
    <property type="protein sequence ID" value="KAG9259915.1"/>
    <property type="molecule type" value="Genomic_DNA"/>
</dbReference>
<feature type="non-terminal residue" evidence="5">
    <location>
        <position position="1"/>
    </location>
</feature>
<dbReference type="AlphaFoldDB" id="A0A8T2KPX4"/>
<proteinExistence type="inferred from homology"/>
<dbReference type="Gene3D" id="3.40.50.300">
    <property type="entry name" value="P-loop containing nucleotide triphosphate hydrolases"/>
    <property type="match status" value="2"/>
</dbReference>
<evidence type="ECO:0000256" key="2">
    <source>
        <dbReference type="ARBA" id="ARBA00022741"/>
    </source>
</evidence>
<evidence type="ECO:0000256" key="1">
    <source>
        <dbReference type="ARBA" id="ARBA00008535"/>
    </source>
</evidence>
<gene>
    <name evidence="5" type="primary">GIMAP8</name>
    <name evidence="5" type="ORF">AMEX_G27547</name>
</gene>
<organism evidence="5 6">
    <name type="scientific">Astyanax mexicanus</name>
    <name type="common">Blind cave fish</name>
    <name type="synonym">Astyanax fasciatus mexicanus</name>
    <dbReference type="NCBI Taxonomy" id="7994"/>
    <lineage>
        <taxon>Eukaryota</taxon>
        <taxon>Metazoa</taxon>
        <taxon>Chordata</taxon>
        <taxon>Craniata</taxon>
        <taxon>Vertebrata</taxon>
        <taxon>Euteleostomi</taxon>
        <taxon>Actinopterygii</taxon>
        <taxon>Neopterygii</taxon>
        <taxon>Teleostei</taxon>
        <taxon>Ostariophysi</taxon>
        <taxon>Characiformes</taxon>
        <taxon>Characoidei</taxon>
        <taxon>Acestrorhamphidae</taxon>
        <taxon>Acestrorhamphinae</taxon>
        <taxon>Astyanax</taxon>
    </lineage>
</organism>
<dbReference type="InterPro" id="IPR027417">
    <property type="entry name" value="P-loop_NTPase"/>
</dbReference>
<reference evidence="5 6" key="1">
    <citation type="submission" date="2021-07" db="EMBL/GenBank/DDBJ databases">
        <authorList>
            <person name="Imarazene B."/>
            <person name="Zahm M."/>
            <person name="Klopp C."/>
            <person name="Cabau C."/>
            <person name="Beille S."/>
            <person name="Jouanno E."/>
            <person name="Castinel A."/>
            <person name="Lluch J."/>
            <person name="Gil L."/>
            <person name="Kuchtly C."/>
            <person name="Lopez Roques C."/>
            <person name="Donnadieu C."/>
            <person name="Parrinello H."/>
            <person name="Journot L."/>
            <person name="Du K."/>
            <person name="Schartl M."/>
            <person name="Retaux S."/>
            <person name="Guiguen Y."/>
        </authorList>
    </citation>
    <scope>NUCLEOTIDE SEQUENCE [LARGE SCALE GENOMIC DNA]</scope>
    <source>
        <strain evidence="5">Pach_M1</strain>
        <tissue evidence="5">Testis</tissue>
    </source>
</reference>
<name>A0A8T2KPX4_ASTMX</name>
<dbReference type="InterPro" id="IPR045058">
    <property type="entry name" value="GIMA/IAN/Toc"/>
</dbReference>
<keyword evidence="3" id="KW-0342">GTP-binding</keyword>
<evidence type="ECO:0000313" key="5">
    <source>
        <dbReference type="EMBL" id="KAG9259915.1"/>
    </source>
</evidence>
<dbReference type="PROSITE" id="PS51720">
    <property type="entry name" value="G_AIG1"/>
    <property type="match status" value="2"/>
</dbReference>
<comment type="similarity">
    <text evidence="1">Belongs to the TRAFAC class TrmE-Era-EngA-EngB-Septin-like GTPase superfamily. AIG1/Toc34/Toc159-like paraseptin GTPase family. IAN subfamily.</text>
</comment>
<protein>
    <submittedName>
        <fullName evidence="5">GTPase IMAP family member 2-like</fullName>
    </submittedName>
</protein>
<dbReference type="CDD" id="cd01852">
    <property type="entry name" value="AIG1"/>
    <property type="match status" value="2"/>
</dbReference>
<evidence type="ECO:0000256" key="3">
    <source>
        <dbReference type="ARBA" id="ARBA00023134"/>
    </source>
</evidence>